<evidence type="ECO:0000313" key="1">
    <source>
        <dbReference type="EMBL" id="SER79730.1"/>
    </source>
</evidence>
<accession>A0A1H9S419</accession>
<proteinExistence type="predicted"/>
<gene>
    <name evidence="1" type="ORF">SAMN05518684_10415</name>
</gene>
<reference evidence="2" key="1">
    <citation type="submission" date="2016-10" db="EMBL/GenBank/DDBJ databases">
        <authorList>
            <person name="Varghese N."/>
            <person name="Submissions S."/>
        </authorList>
    </citation>
    <scope>NUCLEOTIDE SEQUENCE [LARGE SCALE GENOMIC DNA]</scope>
    <source>
        <strain evidence="2">S9</strain>
    </source>
</reference>
<evidence type="ECO:0000313" key="2">
    <source>
        <dbReference type="Proteomes" id="UP000198571"/>
    </source>
</evidence>
<dbReference type="Proteomes" id="UP000198571">
    <property type="component" value="Unassembled WGS sequence"/>
</dbReference>
<dbReference type="AlphaFoldDB" id="A0A1H9S419"/>
<sequence>MSEKQAAVEEHTHRSLSDLLNKLSKEDLVKLLLEINEDNRLFGLQVKLRFSDGQDDVSLCRELIRTCFDAAGIYNFEIGADIEDAVTKVEIVLEKADVRRDEGNTELAMKIGLMVYQETYPLLQEVYNPEELEGFVDKTLKLIDTIAQEIANGKNEKLKKKVADDLMRTVNDFSDRGYDHDLNLPLMEVISHFGSDPAVRKKLEDKIHSELEDSGDFHFINENYKLFQLKLLERFGEPEKLKKFVYDNLNLMPLRKKAIDQAIKQEDFAEAERLCIEGEEEAKKWPVPRKEWKALRYHIHKIAGNQQGQRKAAMELIIEGDFDYYQPLKKLTAPDDWNKTKASIIRKMEEAPEVQEAYISLLIEENETGKLSSYFESRLDDVTKLYPSLLPHYKDEVKNLFATSIQASSSSAGSRNKYKSIGETIRMFGSVCGIKEAESLIGQLEEKYKHRSAFKEELKKVRKNLRKNSI</sequence>
<organism evidence="1 2">
    <name type="scientific">Salipaludibacillus aurantiacus</name>
    <dbReference type="NCBI Taxonomy" id="1601833"/>
    <lineage>
        <taxon>Bacteria</taxon>
        <taxon>Bacillati</taxon>
        <taxon>Bacillota</taxon>
        <taxon>Bacilli</taxon>
        <taxon>Bacillales</taxon>
        <taxon>Bacillaceae</taxon>
    </lineage>
</organism>
<dbReference type="STRING" id="1601833.SAMN05518684_10415"/>
<keyword evidence="2" id="KW-1185">Reference proteome</keyword>
<dbReference type="EMBL" id="FOGT01000004">
    <property type="protein sequence ID" value="SER79730.1"/>
    <property type="molecule type" value="Genomic_DNA"/>
</dbReference>
<name>A0A1H9S419_9BACI</name>
<dbReference type="RefSeq" id="WP_093048578.1">
    <property type="nucleotide sequence ID" value="NZ_FOGT01000004.1"/>
</dbReference>
<dbReference type="OrthoDB" id="26424at2"/>
<protein>
    <submittedName>
        <fullName evidence="1">Uncharacterized protein</fullName>
    </submittedName>
</protein>